<feature type="region of interest" description="Disordered" evidence="1">
    <location>
        <begin position="1"/>
        <end position="44"/>
    </location>
</feature>
<sequence length="145" mass="15545">MPVVVQADPPLHCGPAGIGSSSRLPDSSTPPGPGSPSRCSEPSSSLKIDLEGLTQCQRRVSRPVIVGRSKIRLMTLFVGSSGGIASFSPRRRWPPHNVFLPMVPWFGSLSHMPLAESGSVQLADVLPTATHYAFLMVPVIWMIDC</sequence>
<dbReference type="EMBL" id="BSYO01000002">
    <property type="protein sequence ID" value="GMH00788.1"/>
    <property type="molecule type" value="Genomic_DNA"/>
</dbReference>
<proteinExistence type="predicted"/>
<evidence type="ECO:0000313" key="2">
    <source>
        <dbReference type="EMBL" id="GMH00788.1"/>
    </source>
</evidence>
<reference evidence="2" key="1">
    <citation type="submission" date="2023-05" db="EMBL/GenBank/DDBJ databases">
        <title>Nepenthes gracilis genome sequencing.</title>
        <authorList>
            <person name="Fukushima K."/>
        </authorList>
    </citation>
    <scope>NUCLEOTIDE SEQUENCE</scope>
    <source>
        <strain evidence="2">SING2019-196</strain>
    </source>
</reference>
<name>A0AAD3P915_NEPGR</name>
<protein>
    <submittedName>
        <fullName evidence="2">Uncharacterized protein</fullName>
    </submittedName>
</protein>
<evidence type="ECO:0000313" key="3">
    <source>
        <dbReference type="Proteomes" id="UP001279734"/>
    </source>
</evidence>
<comment type="caution">
    <text evidence="2">The sequence shown here is derived from an EMBL/GenBank/DDBJ whole genome shotgun (WGS) entry which is preliminary data.</text>
</comment>
<organism evidence="2 3">
    <name type="scientific">Nepenthes gracilis</name>
    <name type="common">Slender pitcher plant</name>
    <dbReference type="NCBI Taxonomy" id="150966"/>
    <lineage>
        <taxon>Eukaryota</taxon>
        <taxon>Viridiplantae</taxon>
        <taxon>Streptophyta</taxon>
        <taxon>Embryophyta</taxon>
        <taxon>Tracheophyta</taxon>
        <taxon>Spermatophyta</taxon>
        <taxon>Magnoliopsida</taxon>
        <taxon>eudicotyledons</taxon>
        <taxon>Gunneridae</taxon>
        <taxon>Pentapetalae</taxon>
        <taxon>Caryophyllales</taxon>
        <taxon>Nepenthaceae</taxon>
        <taxon>Nepenthes</taxon>
    </lineage>
</organism>
<feature type="compositionally biased region" description="Low complexity" evidence="1">
    <location>
        <begin position="35"/>
        <end position="44"/>
    </location>
</feature>
<dbReference type="Proteomes" id="UP001279734">
    <property type="component" value="Unassembled WGS sequence"/>
</dbReference>
<accession>A0AAD3P915</accession>
<evidence type="ECO:0000256" key="1">
    <source>
        <dbReference type="SAM" id="MobiDB-lite"/>
    </source>
</evidence>
<gene>
    <name evidence="2" type="ORF">Nepgr_002627</name>
</gene>
<dbReference type="AlphaFoldDB" id="A0AAD3P915"/>
<keyword evidence="3" id="KW-1185">Reference proteome</keyword>